<gene>
    <name evidence="1" type="ORF">ACFSW8_11470</name>
</gene>
<protein>
    <submittedName>
        <fullName evidence="1">Rhamnan synthesis F family protein</fullName>
    </submittedName>
</protein>
<dbReference type="EMBL" id="JBHUJB010000046">
    <property type="protein sequence ID" value="MFD2159521.1"/>
    <property type="molecule type" value="Genomic_DNA"/>
</dbReference>
<sequence length="359" mass="41069">MMRLLKRVKMWLHDVFCVGCKKKIAASYPAFDSCFYRSQLPKYSLGHIVPVTHYQMFGRYRGYLATNIIDIKYCASKYGVPECDVVNEYIFRGRFEGWDTMSPNVLSLDENTQEYLNSPRKGESQYAVALHLYHYDLWEEFEKNILEVDDLVDLYVNLIDHGGEEADLIAKKIRSSFPNAVILKFPNHGRDILPFMQLVRSGALSSYKAIIKLHTKKSRGAERWRERLVNSIMYDREHVLSLFQIMENEDVGLIGSEKDIHGGYNLWKYNIEGVKKMVAQLGLSYAGLDSYPDFLAGSIFIIKGSVLDASKNLEFESCDWPPEAGQQDGTVGHQVERLFSILCYEKGLAVRGVSPPSDQ</sequence>
<evidence type="ECO:0000313" key="1">
    <source>
        <dbReference type="EMBL" id="MFD2159521.1"/>
    </source>
</evidence>
<dbReference type="Proteomes" id="UP001597389">
    <property type="component" value="Unassembled WGS sequence"/>
</dbReference>
<name>A0ABW4ZC16_9BACT</name>
<dbReference type="RefSeq" id="WP_377086283.1">
    <property type="nucleotide sequence ID" value="NZ_JBHSJL010000014.1"/>
</dbReference>
<dbReference type="Pfam" id="PF05045">
    <property type="entry name" value="RgpF"/>
    <property type="match status" value="1"/>
</dbReference>
<comment type="caution">
    <text evidence="1">The sequence shown here is derived from an EMBL/GenBank/DDBJ whole genome shotgun (WGS) entry which is preliminary data.</text>
</comment>
<accession>A0ABW4ZC16</accession>
<keyword evidence="2" id="KW-1185">Reference proteome</keyword>
<proteinExistence type="predicted"/>
<dbReference type="InterPro" id="IPR007739">
    <property type="entry name" value="RgpF"/>
</dbReference>
<reference evidence="2" key="1">
    <citation type="journal article" date="2019" name="Int. J. Syst. Evol. Microbiol.">
        <title>The Global Catalogue of Microorganisms (GCM) 10K type strain sequencing project: providing services to taxonomists for standard genome sequencing and annotation.</title>
        <authorList>
            <consortium name="The Broad Institute Genomics Platform"/>
            <consortium name="The Broad Institute Genome Sequencing Center for Infectious Disease"/>
            <person name="Wu L."/>
            <person name="Ma J."/>
        </authorList>
    </citation>
    <scope>NUCLEOTIDE SEQUENCE [LARGE SCALE GENOMIC DNA]</scope>
    <source>
        <strain evidence="2">CCUG 57942</strain>
    </source>
</reference>
<evidence type="ECO:0000313" key="2">
    <source>
        <dbReference type="Proteomes" id="UP001597389"/>
    </source>
</evidence>
<organism evidence="1 2">
    <name type="scientific">Rubritalea tangerina</name>
    <dbReference type="NCBI Taxonomy" id="430798"/>
    <lineage>
        <taxon>Bacteria</taxon>
        <taxon>Pseudomonadati</taxon>
        <taxon>Verrucomicrobiota</taxon>
        <taxon>Verrucomicrobiia</taxon>
        <taxon>Verrucomicrobiales</taxon>
        <taxon>Rubritaleaceae</taxon>
        <taxon>Rubritalea</taxon>
    </lineage>
</organism>